<keyword evidence="8" id="KW-1185">Reference proteome</keyword>
<dbReference type="FunFam" id="3.60.21.10:FF:000111">
    <property type="entry name" value="Serine/threonine-protein phosphatase"/>
    <property type="match status" value="1"/>
</dbReference>
<accession>A0A9J6GPG5</accession>
<dbReference type="OrthoDB" id="1930084at2759"/>
<dbReference type="GO" id="GO:0004722">
    <property type="term" value="F:protein serine/threonine phosphatase activity"/>
    <property type="evidence" value="ECO:0007669"/>
    <property type="project" value="UniProtKB-EC"/>
</dbReference>
<dbReference type="EMBL" id="JABSTR010000008">
    <property type="protein sequence ID" value="KAH9377170.1"/>
    <property type="molecule type" value="Genomic_DNA"/>
</dbReference>
<dbReference type="InterPro" id="IPR029052">
    <property type="entry name" value="Metallo-depent_PP-like"/>
</dbReference>
<organism evidence="7 8">
    <name type="scientific">Haemaphysalis longicornis</name>
    <name type="common">Bush tick</name>
    <dbReference type="NCBI Taxonomy" id="44386"/>
    <lineage>
        <taxon>Eukaryota</taxon>
        <taxon>Metazoa</taxon>
        <taxon>Ecdysozoa</taxon>
        <taxon>Arthropoda</taxon>
        <taxon>Chelicerata</taxon>
        <taxon>Arachnida</taxon>
        <taxon>Acari</taxon>
        <taxon>Parasitiformes</taxon>
        <taxon>Ixodida</taxon>
        <taxon>Ixodoidea</taxon>
        <taxon>Ixodidae</taxon>
        <taxon>Haemaphysalinae</taxon>
        <taxon>Haemaphysalis</taxon>
    </lineage>
</organism>
<dbReference type="PRINTS" id="PR00114">
    <property type="entry name" value="STPHPHTASE"/>
</dbReference>
<evidence type="ECO:0000256" key="4">
    <source>
        <dbReference type="ARBA" id="ARBA00023211"/>
    </source>
</evidence>
<dbReference type="Gene3D" id="3.60.21.10">
    <property type="match status" value="1"/>
</dbReference>
<keyword evidence="4" id="KW-0464">Manganese</keyword>
<dbReference type="PANTHER" id="PTHR45619">
    <property type="entry name" value="SERINE/THREONINE-PROTEIN PHOSPHATASE PP2A-RELATED"/>
    <property type="match status" value="1"/>
</dbReference>
<sequence>MGDCSDLDRQIEQLRRCEIIKESEVKSLCAKAREILVEESNVQRVDSPVTVCGDIHGQFYDLKELFKVGGDVPDTNYLFMGDFVDRGFYSVETFLLLLALKASTHWTADHYCRTRLAPSLMYVPTLCRVVGVASLVRYPDRITLIRGNHESRQITQVYGFYDECLRKYGSITVWRYCTEIFDYLSLSAVIDGKIFCVHGGLSPSIQTLDQIRTIDRKQEVPHDGPMCDLLWSDPEDTQGWGVSPRGAGYLFGSDVVSQFNATNHIDMICRAHQLVMEGYKWHFNETVLTVWSAPNYCYRCGNVAAILELDEHLQRDFTIFEAAPQESRGIPTKKPQPDYFL</sequence>
<dbReference type="InterPro" id="IPR006186">
    <property type="entry name" value="Ser/Thr-sp_prot-phosphatase"/>
</dbReference>
<reference evidence="7 8" key="1">
    <citation type="journal article" date="2020" name="Cell">
        <title>Large-Scale Comparative Analyses of Tick Genomes Elucidate Their Genetic Diversity and Vector Capacities.</title>
        <authorList>
            <consortium name="Tick Genome and Microbiome Consortium (TIGMIC)"/>
            <person name="Jia N."/>
            <person name="Wang J."/>
            <person name="Shi W."/>
            <person name="Du L."/>
            <person name="Sun Y."/>
            <person name="Zhan W."/>
            <person name="Jiang J.F."/>
            <person name="Wang Q."/>
            <person name="Zhang B."/>
            <person name="Ji P."/>
            <person name="Bell-Sakyi L."/>
            <person name="Cui X.M."/>
            <person name="Yuan T.T."/>
            <person name="Jiang B.G."/>
            <person name="Yang W.F."/>
            <person name="Lam T.T."/>
            <person name="Chang Q.C."/>
            <person name="Ding S.J."/>
            <person name="Wang X.J."/>
            <person name="Zhu J.G."/>
            <person name="Ruan X.D."/>
            <person name="Zhao L."/>
            <person name="Wei J.T."/>
            <person name="Ye R.Z."/>
            <person name="Que T.C."/>
            <person name="Du C.H."/>
            <person name="Zhou Y.H."/>
            <person name="Cheng J.X."/>
            <person name="Dai P.F."/>
            <person name="Guo W.B."/>
            <person name="Han X.H."/>
            <person name="Huang E.J."/>
            <person name="Li L.F."/>
            <person name="Wei W."/>
            <person name="Gao Y.C."/>
            <person name="Liu J.Z."/>
            <person name="Shao H.Z."/>
            <person name="Wang X."/>
            <person name="Wang C.C."/>
            <person name="Yang T.C."/>
            <person name="Huo Q.B."/>
            <person name="Li W."/>
            <person name="Chen H.Y."/>
            <person name="Chen S.E."/>
            <person name="Zhou L.G."/>
            <person name="Ni X.B."/>
            <person name="Tian J.H."/>
            <person name="Sheng Y."/>
            <person name="Liu T."/>
            <person name="Pan Y.S."/>
            <person name="Xia L.Y."/>
            <person name="Li J."/>
            <person name="Zhao F."/>
            <person name="Cao W.C."/>
        </authorList>
    </citation>
    <scope>NUCLEOTIDE SEQUENCE [LARGE SCALE GENOMIC DNA]</scope>
    <source>
        <strain evidence="7">HaeL-2018</strain>
    </source>
</reference>
<keyword evidence="2" id="KW-0479">Metal-binding</keyword>
<proteinExistence type="inferred from homology"/>
<evidence type="ECO:0000256" key="1">
    <source>
        <dbReference type="ARBA" id="ARBA00001936"/>
    </source>
</evidence>
<dbReference type="VEuPathDB" id="VectorBase:HLOH_042318"/>
<dbReference type="InterPro" id="IPR004843">
    <property type="entry name" value="Calcineurin-like_PHP"/>
</dbReference>
<evidence type="ECO:0000256" key="3">
    <source>
        <dbReference type="ARBA" id="ARBA00022801"/>
    </source>
</evidence>
<evidence type="ECO:0000313" key="7">
    <source>
        <dbReference type="EMBL" id="KAH9377170.1"/>
    </source>
</evidence>
<evidence type="ECO:0000256" key="5">
    <source>
        <dbReference type="RuleBase" id="RU004273"/>
    </source>
</evidence>
<dbReference type="EC" id="3.1.3.16" evidence="5"/>
<dbReference type="InterPro" id="IPR047129">
    <property type="entry name" value="PPA2-like"/>
</dbReference>
<dbReference type="OMA" id="QSTMPID"/>
<feature type="domain" description="Serine/threonine specific protein phosphatases" evidence="6">
    <location>
        <begin position="145"/>
        <end position="150"/>
    </location>
</feature>
<evidence type="ECO:0000259" key="6">
    <source>
        <dbReference type="PROSITE" id="PS00125"/>
    </source>
</evidence>
<dbReference type="SUPFAM" id="SSF56300">
    <property type="entry name" value="Metallo-dependent phosphatases"/>
    <property type="match status" value="1"/>
</dbReference>
<dbReference type="Proteomes" id="UP000821853">
    <property type="component" value="Unassembled WGS sequence"/>
</dbReference>
<dbReference type="GO" id="GO:0046872">
    <property type="term" value="F:metal ion binding"/>
    <property type="evidence" value="ECO:0007669"/>
    <property type="project" value="UniProtKB-KW"/>
</dbReference>
<dbReference type="SMART" id="SM00156">
    <property type="entry name" value="PP2Ac"/>
    <property type="match status" value="1"/>
</dbReference>
<protein>
    <recommendedName>
        <fullName evidence="5">Serine/threonine-protein phosphatase</fullName>
        <ecNumber evidence="5">3.1.3.16</ecNumber>
    </recommendedName>
</protein>
<gene>
    <name evidence="7" type="ORF">HPB48_017916</name>
</gene>
<comment type="caution">
    <text evidence="7">The sequence shown here is derived from an EMBL/GenBank/DDBJ whole genome shotgun (WGS) entry which is preliminary data.</text>
</comment>
<evidence type="ECO:0000256" key="2">
    <source>
        <dbReference type="ARBA" id="ARBA00022723"/>
    </source>
</evidence>
<name>A0A9J6GPG5_HAELO</name>
<dbReference type="PROSITE" id="PS00125">
    <property type="entry name" value="SER_THR_PHOSPHATASE"/>
    <property type="match status" value="1"/>
</dbReference>
<dbReference type="CDD" id="cd07415">
    <property type="entry name" value="MPP_PP2A_PP4_PP6"/>
    <property type="match status" value="1"/>
</dbReference>
<dbReference type="Pfam" id="PF00149">
    <property type="entry name" value="Metallophos"/>
    <property type="match status" value="1"/>
</dbReference>
<evidence type="ECO:0000313" key="8">
    <source>
        <dbReference type="Proteomes" id="UP000821853"/>
    </source>
</evidence>
<comment type="cofactor">
    <cofactor evidence="1">
        <name>Mn(2+)</name>
        <dbReference type="ChEBI" id="CHEBI:29035"/>
    </cofactor>
</comment>
<keyword evidence="3 5" id="KW-0378">Hydrolase</keyword>
<comment type="catalytic activity">
    <reaction evidence="5">
        <text>O-phospho-L-threonyl-[protein] + H2O = L-threonyl-[protein] + phosphate</text>
        <dbReference type="Rhea" id="RHEA:47004"/>
        <dbReference type="Rhea" id="RHEA-COMP:11060"/>
        <dbReference type="Rhea" id="RHEA-COMP:11605"/>
        <dbReference type="ChEBI" id="CHEBI:15377"/>
        <dbReference type="ChEBI" id="CHEBI:30013"/>
        <dbReference type="ChEBI" id="CHEBI:43474"/>
        <dbReference type="ChEBI" id="CHEBI:61977"/>
        <dbReference type="EC" id="3.1.3.16"/>
    </reaction>
</comment>
<comment type="similarity">
    <text evidence="5">Belongs to the PPP phosphatase family.</text>
</comment>
<dbReference type="AlphaFoldDB" id="A0A9J6GPG5"/>